<reference evidence="2 3" key="1">
    <citation type="submission" date="2020-08" db="EMBL/GenBank/DDBJ databases">
        <title>Genome sequence of Thermomonas carbonis KCTC 42013T.</title>
        <authorList>
            <person name="Hyun D.-W."/>
            <person name="Bae J.-W."/>
        </authorList>
    </citation>
    <scope>NUCLEOTIDE SEQUENCE [LARGE SCALE GENOMIC DNA]</scope>
    <source>
        <strain evidence="2 3">KCTC 42013</strain>
    </source>
</reference>
<proteinExistence type="predicted"/>
<dbReference type="AlphaFoldDB" id="A0A7G9SQI3"/>
<sequence length="169" mass="18318">MKRPLCWLLAASAALPGAVRADDSGVISERCRAAGARYALQSDPAFRIDLEVATRPDTASDLQLRLHTPRAQHLFAFTVSNGYATTRLLPFAGDAATGMDTPLPAFHAFASDMTMQVDPPQAHTQAPVWLFVPELGSMLWYGLPEHADTALPEREAMPTGLFKRVACTP</sequence>
<organism evidence="2 3">
    <name type="scientific">Thermomonas carbonis</name>
    <dbReference type="NCBI Taxonomy" id="1463158"/>
    <lineage>
        <taxon>Bacteria</taxon>
        <taxon>Pseudomonadati</taxon>
        <taxon>Pseudomonadota</taxon>
        <taxon>Gammaproteobacteria</taxon>
        <taxon>Lysobacterales</taxon>
        <taxon>Lysobacteraceae</taxon>
        <taxon>Thermomonas</taxon>
    </lineage>
</organism>
<keyword evidence="3" id="KW-1185">Reference proteome</keyword>
<dbReference type="RefSeq" id="WP_187552625.1">
    <property type="nucleotide sequence ID" value="NZ_BMZL01000001.1"/>
</dbReference>
<evidence type="ECO:0000313" key="2">
    <source>
        <dbReference type="EMBL" id="QNN70108.1"/>
    </source>
</evidence>
<dbReference type="Proteomes" id="UP000515804">
    <property type="component" value="Chromosome"/>
</dbReference>
<protein>
    <submittedName>
        <fullName evidence="2">Uncharacterized protein</fullName>
    </submittedName>
</protein>
<evidence type="ECO:0000313" key="3">
    <source>
        <dbReference type="Proteomes" id="UP000515804"/>
    </source>
</evidence>
<name>A0A7G9SQI3_9GAMM</name>
<evidence type="ECO:0000256" key="1">
    <source>
        <dbReference type="SAM" id="SignalP"/>
    </source>
</evidence>
<gene>
    <name evidence="2" type="ORF">H9L16_00140</name>
</gene>
<dbReference type="KEGG" id="tcn:H9L16_00140"/>
<feature type="chain" id="PRO_5028890454" evidence="1">
    <location>
        <begin position="22"/>
        <end position="169"/>
    </location>
</feature>
<feature type="signal peptide" evidence="1">
    <location>
        <begin position="1"/>
        <end position="21"/>
    </location>
</feature>
<accession>A0A7G9SQI3</accession>
<keyword evidence="1" id="KW-0732">Signal</keyword>
<dbReference type="EMBL" id="CP060719">
    <property type="protein sequence ID" value="QNN70108.1"/>
    <property type="molecule type" value="Genomic_DNA"/>
</dbReference>